<comment type="caution">
    <text evidence="4">The sequence shown here is derived from an EMBL/GenBank/DDBJ whole genome shotgun (WGS) entry which is preliminary data.</text>
</comment>
<dbReference type="GO" id="GO:0046872">
    <property type="term" value="F:metal ion binding"/>
    <property type="evidence" value="ECO:0007669"/>
    <property type="project" value="UniProtKB-KW"/>
</dbReference>
<feature type="domain" description="DDE Tnp4" evidence="3">
    <location>
        <begin position="106"/>
        <end position="157"/>
    </location>
</feature>
<evidence type="ECO:0000256" key="2">
    <source>
        <dbReference type="ARBA" id="ARBA00022723"/>
    </source>
</evidence>
<sequence length="201" mass="23404">MYTMDSEIAAMDSGLSHITEKASRQEVKSNDAKPRCIWLRLRLVRETKVWMTKHSLETGTNFTPTDILVTKEQEEVMLGFRRIFGFKNVIGIHIDCTHIKIKKVGEEEYNKSHILTRNTIERCFGVWKQRFRCLLHGFSVSLENAKLYIVALAVLHNFATKMGEKLEIVENIPHVPRQPLQNMPEDRTGHTARQLFIRTHF</sequence>
<accession>A0A835L6D7</accession>
<evidence type="ECO:0000259" key="3">
    <source>
        <dbReference type="Pfam" id="PF13359"/>
    </source>
</evidence>
<evidence type="ECO:0000313" key="4">
    <source>
        <dbReference type="EMBL" id="KAF9416012.1"/>
    </source>
</evidence>
<dbReference type="AlphaFoldDB" id="A0A835L6D7"/>
<reference evidence="4" key="1">
    <citation type="submission" date="2020-08" db="EMBL/GenBank/DDBJ databases">
        <title>Spodoptera exigua strain:BAW_Kor-Di-RS1 Genome sequencing and assembly.</title>
        <authorList>
            <person name="Kim J."/>
            <person name="Nam H.Y."/>
            <person name="Kwon M."/>
            <person name="Choi J.H."/>
            <person name="Cho S.R."/>
            <person name="Kim G.-H."/>
        </authorList>
    </citation>
    <scope>NUCLEOTIDE SEQUENCE</scope>
    <source>
        <strain evidence="4">BAW_Kor-Di-RS1</strain>
        <tissue evidence="4">Whole-body</tissue>
    </source>
</reference>
<evidence type="ECO:0000256" key="1">
    <source>
        <dbReference type="ARBA" id="ARBA00001968"/>
    </source>
</evidence>
<gene>
    <name evidence="4" type="ORF">HW555_006535</name>
</gene>
<keyword evidence="2" id="KW-0479">Metal-binding</keyword>
<protein>
    <recommendedName>
        <fullName evidence="3">DDE Tnp4 domain-containing protein</fullName>
    </recommendedName>
</protein>
<name>A0A835L6D7_SPOEX</name>
<organism evidence="4 5">
    <name type="scientific">Spodoptera exigua</name>
    <name type="common">Beet armyworm</name>
    <name type="synonym">Noctua fulgens</name>
    <dbReference type="NCBI Taxonomy" id="7107"/>
    <lineage>
        <taxon>Eukaryota</taxon>
        <taxon>Metazoa</taxon>
        <taxon>Ecdysozoa</taxon>
        <taxon>Arthropoda</taxon>
        <taxon>Hexapoda</taxon>
        <taxon>Insecta</taxon>
        <taxon>Pterygota</taxon>
        <taxon>Neoptera</taxon>
        <taxon>Endopterygota</taxon>
        <taxon>Lepidoptera</taxon>
        <taxon>Glossata</taxon>
        <taxon>Ditrysia</taxon>
        <taxon>Noctuoidea</taxon>
        <taxon>Noctuidae</taxon>
        <taxon>Amphipyrinae</taxon>
        <taxon>Spodoptera</taxon>
    </lineage>
</organism>
<dbReference type="InterPro" id="IPR027806">
    <property type="entry name" value="HARBI1_dom"/>
</dbReference>
<dbReference type="Pfam" id="PF13359">
    <property type="entry name" value="DDE_Tnp_4"/>
    <property type="match status" value="1"/>
</dbReference>
<evidence type="ECO:0000313" key="5">
    <source>
        <dbReference type="Proteomes" id="UP000648187"/>
    </source>
</evidence>
<comment type="cofactor">
    <cofactor evidence="1">
        <name>a divalent metal cation</name>
        <dbReference type="ChEBI" id="CHEBI:60240"/>
    </cofactor>
</comment>
<keyword evidence="5" id="KW-1185">Reference proteome</keyword>
<dbReference type="EMBL" id="JACKWZ010000098">
    <property type="protein sequence ID" value="KAF9416012.1"/>
    <property type="molecule type" value="Genomic_DNA"/>
</dbReference>
<proteinExistence type="predicted"/>
<dbReference type="Proteomes" id="UP000648187">
    <property type="component" value="Unassembled WGS sequence"/>
</dbReference>